<feature type="domain" description="FAD-binding FR-type" evidence="14">
    <location>
        <begin position="147"/>
        <end position="254"/>
    </location>
</feature>
<keyword evidence="15" id="KW-0560">Oxidoreductase</keyword>
<dbReference type="Pfam" id="PF00175">
    <property type="entry name" value="NAD_binding_1"/>
    <property type="match status" value="1"/>
</dbReference>
<keyword evidence="16" id="KW-1185">Reference proteome</keyword>
<evidence type="ECO:0000256" key="10">
    <source>
        <dbReference type="ARBA" id="ARBA00048649"/>
    </source>
</evidence>
<dbReference type="PANTHER" id="PTHR43396">
    <property type="entry name" value="FLAVOHEMOPROTEIN"/>
    <property type="match status" value="1"/>
</dbReference>
<dbReference type="InterPro" id="IPR017927">
    <property type="entry name" value="FAD-bd_FR_type"/>
</dbReference>
<dbReference type="GO" id="GO:0046210">
    <property type="term" value="P:nitric oxide catabolic process"/>
    <property type="evidence" value="ECO:0007669"/>
    <property type="project" value="TreeGrafter"/>
</dbReference>
<dbReference type="EC" id="1.14.12.17" evidence="3"/>
<name>A0A9Q2HFX4_9STAP</name>
<evidence type="ECO:0000259" key="14">
    <source>
        <dbReference type="PROSITE" id="PS51384"/>
    </source>
</evidence>
<reference evidence="15 16" key="1">
    <citation type="submission" date="2020-08" db="EMBL/GenBank/DDBJ databases">
        <title>Genomic Encyclopedia of Type Strains, Phase IV (KMG-IV): sequencing the most valuable type-strain genomes for metagenomic binning, comparative biology and taxonomic classification.</title>
        <authorList>
            <person name="Goeker M."/>
        </authorList>
    </citation>
    <scope>NUCLEOTIDE SEQUENCE [LARGE SCALE GENOMIC DNA]</scope>
    <source>
        <strain evidence="15 16">DSM 19163</strain>
    </source>
</reference>
<evidence type="ECO:0000256" key="9">
    <source>
        <dbReference type="ARBA" id="ARBA00023027"/>
    </source>
</evidence>
<evidence type="ECO:0000256" key="12">
    <source>
        <dbReference type="RuleBase" id="RU000356"/>
    </source>
</evidence>
<dbReference type="Proteomes" id="UP000579136">
    <property type="component" value="Unassembled WGS sequence"/>
</dbReference>
<evidence type="ECO:0000256" key="1">
    <source>
        <dbReference type="ARBA" id="ARBA00001970"/>
    </source>
</evidence>
<dbReference type="PANTHER" id="PTHR43396:SF3">
    <property type="entry name" value="FLAVOHEMOPROTEIN"/>
    <property type="match status" value="1"/>
</dbReference>
<dbReference type="AlphaFoldDB" id="A0A9Q2HFX4"/>
<comment type="cofactor">
    <cofactor evidence="1">
        <name>heme b</name>
        <dbReference type="ChEBI" id="CHEBI:60344"/>
    </cofactor>
</comment>
<keyword evidence="7" id="KW-0521">NADP</keyword>
<dbReference type="Pfam" id="PF00042">
    <property type="entry name" value="Globin"/>
    <property type="match status" value="1"/>
</dbReference>
<proteinExistence type="inferred from homology"/>
<dbReference type="SUPFAM" id="SSF63380">
    <property type="entry name" value="Riboflavin synthase domain-like"/>
    <property type="match status" value="1"/>
</dbReference>
<dbReference type="InterPro" id="IPR039261">
    <property type="entry name" value="FNR_nucleotide-bd"/>
</dbReference>
<dbReference type="InterPro" id="IPR009050">
    <property type="entry name" value="Globin-like_sf"/>
</dbReference>
<evidence type="ECO:0000256" key="5">
    <source>
        <dbReference type="ARBA" id="ARBA00022621"/>
    </source>
</evidence>
<feature type="domain" description="Globin" evidence="13">
    <location>
        <begin position="1"/>
        <end position="138"/>
    </location>
</feature>
<dbReference type="GO" id="GO:0008941">
    <property type="term" value="F:nitric oxide dioxygenase NAD(P)H activity"/>
    <property type="evidence" value="ECO:0007669"/>
    <property type="project" value="UniProtKB-EC"/>
</dbReference>
<protein>
    <recommendedName>
        <fullName evidence="3">nitric oxide dioxygenase</fullName>
        <ecNumber evidence="3">1.14.12.17</ecNumber>
    </recommendedName>
</protein>
<dbReference type="CDD" id="cd14777">
    <property type="entry name" value="Yhb1-globin-like"/>
    <property type="match status" value="1"/>
</dbReference>
<keyword evidence="5 12" id="KW-0561">Oxygen transport</keyword>
<dbReference type="Gene3D" id="3.40.50.80">
    <property type="entry name" value="Nucleotide-binding domain of ferredoxin-NADP reductase (FNR) module"/>
    <property type="match status" value="1"/>
</dbReference>
<evidence type="ECO:0000256" key="3">
    <source>
        <dbReference type="ARBA" id="ARBA00012229"/>
    </source>
</evidence>
<evidence type="ECO:0000256" key="7">
    <source>
        <dbReference type="ARBA" id="ARBA00022857"/>
    </source>
</evidence>
<evidence type="ECO:0000313" key="16">
    <source>
        <dbReference type="Proteomes" id="UP000579136"/>
    </source>
</evidence>
<evidence type="ECO:0000259" key="13">
    <source>
        <dbReference type="PROSITE" id="PS01033"/>
    </source>
</evidence>
<dbReference type="SUPFAM" id="SSF46458">
    <property type="entry name" value="Globin-like"/>
    <property type="match status" value="1"/>
</dbReference>
<sequence>MLTNEEKDLVKATVPLLKEHGSEITSTFYQRMFEDHDELLNMFNQTNQKFGDQPKALANTVLAAAEHIDDLEAIVPAVIGIGHKHRALNVKKEHYPIVGKYLLIGIKEVLGDVATDDIMNAWEKYYNQIAQIFIDVEEKMYEEAAWDGFKPFIVKEKEYLTDDVIRFTVQNDEALPEIIPGQYITVKVKPKDYPYEALRHYSICSINTADGLQFAVKREGEKDEAGVVSHYLFDELNEGDIIELSAPAGDFLLDHSDEKLLFIAGGVGLTPIMSMVESAVKYNKDIDLIISTTDETTLPFKEELESLKDKVNITIRYTKDDGYLTANDISGYDDYSIYISGSLAFNQAMINASLDNEYDMSKVHYEAFGPRMSLAV</sequence>
<comment type="caution">
    <text evidence="15">The sequence shown here is derived from an EMBL/GenBank/DDBJ whole genome shotgun (WGS) entry which is preliminary data.</text>
</comment>
<comment type="similarity">
    <text evidence="12">Belongs to the globin family.</text>
</comment>
<evidence type="ECO:0000256" key="11">
    <source>
        <dbReference type="ARBA" id="ARBA00049433"/>
    </source>
</evidence>
<dbReference type="GO" id="GO:0019825">
    <property type="term" value="F:oxygen binding"/>
    <property type="evidence" value="ECO:0007669"/>
    <property type="project" value="InterPro"/>
</dbReference>
<dbReference type="PROSITE" id="PS51384">
    <property type="entry name" value="FAD_FR"/>
    <property type="match status" value="1"/>
</dbReference>
<dbReference type="Gene3D" id="2.40.30.10">
    <property type="entry name" value="Translation factors"/>
    <property type="match status" value="1"/>
</dbReference>
<dbReference type="PROSITE" id="PS01033">
    <property type="entry name" value="GLOBIN"/>
    <property type="match status" value="1"/>
</dbReference>
<dbReference type="EMBL" id="JACHHF010000011">
    <property type="protein sequence ID" value="MBB5176653.1"/>
    <property type="molecule type" value="Genomic_DNA"/>
</dbReference>
<comment type="similarity">
    <text evidence="2">In the C-terminal section; belongs to the flavoprotein pyridine nucleotide cytochrome reductase family.</text>
</comment>
<keyword evidence="4 12" id="KW-0349">Heme</keyword>
<evidence type="ECO:0000256" key="4">
    <source>
        <dbReference type="ARBA" id="ARBA00022617"/>
    </source>
</evidence>
<keyword evidence="6" id="KW-0479">Metal-binding</keyword>
<keyword evidence="15" id="KW-0223">Dioxygenase</keyword>
<dbReference type="Pfam" id="PF00970">
    <property type="entry name" value="FAD_binding_6"/>
    <property type="match status" value="1"/>
</dbReference>
<comment type="catalytic activity">
    <reaction evidence="10">
        <text>2 nitric oxide + NADH + 2 O2 = 2 nitrate + NAD(+) + H(+)</text>
        <dbReference type="Rhea" id="RHEA:19469"/>
        <dbReference type="ChEBI" id="CHEBI:15378"/>
        <dbReference type="ChEBI" id="CHEBI:15379"/>
        <dbReference type="ChEBI" id="CHEBI:16480"/>
        <dbReference type="ChEBI" id="CHEBI:17632"/>
        <dbReference type="ChEBI" id="CHEBI:57540"/>
        <dbReference type="ChEBI" id="CHEBI:57945"/>
        <dbReference type="EC" id="1.14.12.17"/>
    </reaction>
</comment>
<dbReference type="InterPro" id="IPR000971">
    <property type="entry name" value="Globin"/>
</dbReference>
<dbReference type="GO" id="GO:0046872">
    <property type="term" value="F:metal ion binding"/>
    <property type="evidence" value="ECO:0007669"/>
    <property type="project" value="UniProtKB-KW"/>
</dbReference>
<evidence type="ECO:0000256" key="8">
    <source>
        <dbReference type="ARBA" id="ARBA00023004"/>
    </source>
</evidence>
<dbReference type="GO" id="GO:0005344">
    <property type="term" value="F:oxygen carrier activity"/>
    <property type="evidence" value="ECO:0007669"/>
    <property type="project" value="UniProtKB-KW"/>
</dbReference>
<dbReference type="InterPro" id="IPR001433">
    <property type="entry name" value="OxRdtase_FAD/NAD-bd"/>
</dbReference>
<comment type="catalytic activity">
    <reaction evidence="11">
        <text>2 nitric oxide + NADPH + 2 O2 = 2 nitrate + NADP(+) + H(+)</text>
        <dbReference type="Rhea" id="RHEA:19465"/>
        <dbReference type="ChEBI" id="CHEBI:15378"/>
        <dbReference type="ChEBI" id="CHEBI:15379"/>
        <dbReference type="ChEBI" id="CHEBI:16480"/>
        <dbReference type="ChEBI" id="CHEBI:17632"/>
        <dbReference type="ChEBI" id="CHEBI:57783"/>
        <dbReference type="ChEBI" id="CHEBI:58349"/>
        <dbReference type="EC" id="1.14.12.17"/>
    </reaction>
</comment>
<dbReference type="GO" id="GO:0071949">
    <property type="term" value="F:FAD binding"/>
    <property type="evidence" value="ECO:0007669"/>
    <property type="project" value="TreeGrafter"/>
</dbReference>
<keyword evidence="12" id="KW-0813">Transport</keyword>
<keyword evidence="8" id="KW-0408">Iron</keyword>
<dbReference type="FunFam" id="1.10.490.10:FF:000003">
    <property type="entry name" value="Flavohemoprotein"/>
    <property type="match status" value="1"/>
</dbReference>
<evidence type="ECO:0000256" key="6">
    <source>
        <dbReference type="ARBA" id="ARBA00022723"/>
    </source>
</evidence>
<dbReference type="PRINTS" id="PR00409">
    <property type="entry name" value="PHDIOXRDTASE"/>
</dbReference>
<dbReference type="GO" id="GO:0020037">
    <property type="term" value="F:heme binding"/>
    <property type="evidence" value="ECO:0007669"/>
    <property type="project" value="InterPro"/>
</dbReference>
<dbReference type="InterPro" id="IPR017938">
    <property type="entry name" value="Riboflavin_synthase-like_b-brl"/>
</dbReference>
<dbReference type="Gene3D" id="1.10.490.10">
    <property type="entry name" value="Globins"/>
    <property type="match status" value="1"/>
</dbReference>
<gene>
    <name evidence="15" type="ORF">HNQ45_001542</name>
</gene>
<dbReference type="GO" id="GO:0071500">
    <property type="term" value="P:cellular response to nitrosative stress"/>
    <property type="evidence" value="ECO:0007669"/>
    <property type="project" value="TreeGrafter"/>
</dbReference>
<organism evidence="15 16">
    <name type="scientific">Nosocomiicoccus ampullae</name>
    <dbReference type="NCBI Taxonomy" id="489910"/>
    <lineage>
        <taxon>Bacteria</taxon>
        <taxon>Bacillati</taxon>
        <taxon>Bacillota</taxon>
        <taxon>Bacilli</taxon>
        <taxon>Bacillales</taxon>
        <taxon>Staphylococcaceae</taxon>
        <taxon>Nosocomiicoccus</taxon>
    </lineage>
</organism>
<dbReference type="SUPFAM" id="SSF52343">
    <property type="entry name" value="Ferredoxin reductase-like, C-terminal NADP-linked domain"/>
    <property type="match status" value="1"/>
</dbReference>
<accession>A0A9Q2HFX4</accession>
<keyword evidence="9" id="KW-0520">NAD</keyword>
<evidence type="ECO:0000313" key="15">
    <source>
        <dbReference type="EMBL" id="MBB5176653.1"/>
    </source>
</evidence>
<dbReference type="InterPro" id="IPR012292">
    <property type="entry name" value="Globin/Proto"/>
</dbReference>
<dbReference type="InterPro" id="IPR008333">
    <property type="entry name" value="Cbr1-like_FAD-bd_dom"/>
</dbReference>
<evidence type="ECO:0000256" key="2">
    <source>
        <dbReference type="ARBA" id="ARBA00006401"/>
    </source>
</evidence>
<dbReference type="RefSeq" id="WP_183675453.1">
    <property type="nucleotide sequence ID" value="NZ_CBCRYX010000012.1"/>
</dbReference>